<dbReference type="Proteomes" id="UP001500067">
    <property type="component" value="Unassembled WGS sequence"/>
</dbReference>
<dbReference type="PRINTS" id="PR00719">
    <property type="entry name" value="LMWPTPASE"/>
</dbReference>
<dbReference type="InterPro" id="IPR050438">
    <property type="entry name" value="LMW_PTPase"/>
</dbReference>
<dbReference type="Gene3D" id="3.40.50.2300">
    <property type="match status" value="1"/>
</dbReference>
<dbReference type="RefSeq" id="WP_345077594.1">
    <property type="nucleotide sequence ID" value="NZ_BAABFA010000004.1"/>
</dbReference>
<dbReference type="InterPro" id="IPR017867">
    <property type="entry name" value="Tyr_phospatase_low_mol_wt"/>
</dbReference>
<dbReference type="EMBL" id="BAABFA010000004">
    <property type="protein sequence ID" value="GAA4460558.1"/>
    <property type="molecule type" value="Genomic_DNA"/>
</dbReference>
<evidence type="ECO:0000259" key="5">
    <source>
        <dbReference type="SMART" id="SM00226"/>
    </source>
</evidence>
<feature type="domain" description="Phosphotyrosine protein phosphatase I" evidence="5">
    <location>
        <begin position="1"/>
        <end position="149"/>
    </location>
</feature>
<evidence type="ECO:0000313" key="6">
    <source>
        <dbReference type="EMBL" id="GAA4460558.1"/>
    </source>
</evidence>
<evidence type="ECO:0000313" key="7">
    <source>
        <dbReference type="Proteomes" id="UP001500067"/>
    </source>
</evidence>
<sequence>MRILMVCLGNICRSPIAEGVLRHKIEQKGLNWTVDSAGTNSYHTGEAPHRFSQKVCLANGIDISCQRARTFTPADLQRYDKIYVFAEDVLRDLGRIAGRHSDLSRVEYFLNELTPGSNASVPDPWYGDETGYLPVYDLINRACDAIIEKYGK</sequence>
<reference evidence="7" key="1">
    <citation type="journal article" date="2019" name="Int. J. Syst. Evol. Microbiol.">
        <title>The Global Catalogue of Microorganisms (GCM) 10K type strain sequencing project: providing services to taxonomists for standard genome sequencing and annotation.</title>
        <authorList>
            <consortium name="The Broad Institute Genomics Platform"/>
            <consortium name="The Broad Institute Genome Sequencing Center for Infectious Disease"/>
            <person name="Wu L."/>
            <person name="Ma J."/>
        </authorList>
    </citation>
    <scope>NUCLEOTIDE SEQUENCE [LARGE SCALE GENOMIC DNA]</scope>
    <source>
        <strain evidence="7">JCM 32105</strain>
    </source>
</reference>
<evidence type="ECO:0000256" key="3">
    <source>
        <dbReference type="ARBA" id="ARBA00022801"/>
    </source>
</evidence>
<protein>
    <recommendedName>
        <fullName evidence="2">protein-tyrosine-phosphatase</fullName>
        <ecNumber evidence="2">3.1.3.48</ecNumber>
    </recommendedName>
</protein>
<organism evidence="6 7">
    <name type="scientific">Nemorincola caseinilytica</name>
    <dbReference type="NCBI Taxonomy" id="2054315"/>
    <lineage>
        <taxon>Bacteria</taxon>
        <taxon>Pseudomonadati</taxon>
        <taxon>Bacteroidota</taxon>
        <taxon>Chitinophagia</taxon>
        <taxon>Chitinophagales</taxon>
        <taxon>Chitinophagaceae</taxon>
        <taxon>Nemorincola</taxon>
    </lineage>
</organism>
<dbReference type="Pfam" id="PF01451">
    <property type="entry name" value="LMWPc"/>
    <property type="match status" value="1"/>
</dbReference>
<dbReference type="InterPro" id="IPR023485">
    <property type="entry name" value="Ptyr_pPase"/>
</dbReference>
<dbReference type="CDD" id="cd16343">
    <property type="entry name" value="LMWPTP"/>
    <property type="match status" value="1"/>
</dbReference>
<evidence type="ECO:0000256" key="1">
    <source>
        <dbReference type="ARBA" id="ARBA00011063"/>
    </source>
</evidence>
<dbReference type="InterPro" id="IPR036196">
    <property type="entry name" value="Ptyr_pPase_sf"/>
</dbReference>
<accession>A0ABP8N3A8</accession>
<keyword evidence="7" id="KW-1185">Reference proteome</keyword>
<comment type="caution">
    <text evidence="6">The sequence shown here is derived from an EMBL/GenBank/DDBJ whole genome shotgun (WGS) entry which is preliminary data.</text>
</comment>
<name>A0ABP8N3A8_9BACT</name>
<dbReference type="SUPFAM" id="SSF52788">
    <property type="entry name" value="Phosphotyrosine protein phosphatases I"/>
    <property type="match status" value="1"/>
</dbReference>
<dbReference type="PANTHER" id="PTHR11717:SF7">
    <property type="entry name" value="LOW MOLECULAR WEIGHT PHOSPHOTYROSINE PROTEIN PHOSPHATASE"/>
    <property type="match status" value="1"/>
</dbReference>
<evidence type="ECO:0000256" key="2">
    <source>
        <dbReference type="ARBA" id="ARBA00013064"/>
    </source>
</evidence>
<dbReference type="EC" id="3.1.3.48" evidence="2"/>
<keyword evidence="4" id="KW-0904">Protein phosphatase</keyword>
<comment type="similarity">
    <text evidence="1">Belongs to the low molecular weight phosphotyrosine protein phosphatase family.</text>
</comment>
<gene>
    <name evidence="6" type="ORF">GCM10023093_03440</name>
</gene>
<evidence type="ECO:0000256" key="4">
    <source>
        <dbReference type="ARBA" id="ARBA00022912"/>
    </source>
</evidence>
<dbReference type="PANTHER" id="PTHR11717">
    <property type="entry name" value="LOW MOLECULAR WEIGHT PROTEIN TYROSINE PHOSPHATASE"/>
    <property type="match status" value="1"/>
</dbReference>
<keyword evidence="3" id="KW-0378">Hydrolase</keyword>
<proteinExistence type="inferred from homology"/>
<dbReference type="SMART" id="SM00226">
    <property type="entry name" value="LMWPc"/>
    <property type="match status" value="1"/>
</dbReference>